<dbReference type="InterPro" id="IPR003718">
    <property type="entry name" value="OsmC/Ohr_fam"/>
</dbReference>
<evidence type="ECO:0000313" key="1">
    <source>
        <dbReference type="EMBL" id="AUW95322.1"/>
    </source>
</evidence>
<sequence length="137" mass="14844">MQDYTVDVARTSDGIADASVRSFHLTLGARRGALSLGFNPVETLLSALGSCLMTSLAMVSELSRVPITTMHMHLRGTRQDKPPVLVAVEYHLTVVTDLGRERVDRLIELAHKNSTVFQTLSGAVPISGTWDYDSSGS</sequence>
<gene>
    <name evidence="1" type="ORF">BXT84_01025</name>
</gene>
<dbReference type="InterPro" id="IPR015946">
    <property type="entry name" value="KH_dom-like_a/b"/>
</dbReference>
<dbReference type="PANTHER" id="PTHR34352">
    <property type="entry name" value="PROTEIN YHFA"/>
    <property type="match status" value="1"/>
</dbReference>
<evidence type="ECO:0000313" key="2">
    <source>
        <dbReference type="Proteomes" id="UP000325292"/>
    </source>
</evidence>
<dbReference type="Gene3D" id="3.30.300.20">
    <property type="match status" value="1"/>
</dbReference>
<name>A0ABM6RVD8_9FIRM</name>
<dbReference type="InterPro" id="IPR036102">
    <property type="entry name" value="OsmC/Ohrsf"/>
</dbReference>
<reference evidence="1 2" key="1">
    <citation type="journal article" date="2019" name="Sci. Rep.">
        <title>Sulfobacillus thermotolerans: new insights into resistance and metabolic capacities of acidophilic chemolithotrophs.</title>
        <authorList>
            <person name="Panyushkina A.E."/>
            <person name="Babenko V.V."/>
            <person name="Nikitina A.S."/>
            <person name="Selezneva O.V."/>
            <person name="Tsaplina I.A."/>
            <person name="Letarova M.A."/>
            <person name="Kostryukova E.S."/>
            <person name="Letarov A.V."/>
        </authorList>
    </citation>
    <scope>NUCLEOTIDE SEQUENCE [LARGE SCALE GENOMIC DNA]</scope>
    <source>
        <strain evidence="1 2">Kr1</strain>
    </source>
</reference>
<dbReference type="Proteomes" id="UP000325292">
    <property type="component" value="Chromosome"/>
</dbReference>
<organism evidence="1 2">
    <name type="scientific">Sulfobacillus thermotolerans</name>
    <dbReference type="NCBI Taxonomy" id="338644"/>
    <lineage>
        <taxon>Bacteria</taxon>
        <taxon>Bacillati</taxon>
        <taxon>Bacillota</taxon>
        <taxon>Clostridia</taxon>
        <taxon>Eubacteriales</taxon>
        <taxon>Clostridiales Family XVII. Incertae Sedis</taxon>
        <taxon>Sulfobacillus</taxon>
    </lineage>
</organism>
<protein>
    <submittedName>
        <fullName evidence="1">Osmotically inducible protein C</fullName>
    </submittedName>
</protein>
<dbReference type="Pfam" id="PF02566">
    <property type="entry name" value="OsmC"/>
    <property type="match status" value="1"/>
</dbReference>
<dbReference type="PANTHER" id="PTHR34352:SF1">
    <property type="entry name" value="PROTEIN YHFA"/>
    <property type="match status" value="1"/>
</dbReference>
<proteinExistence type="predicted"/>
<keyword evidence="2" id="KW-1185">Reference proteome</keyword>
<dbReference type="SUPFAM" id="SSF82784">
    <property type="entry name" value="OsmC-like"/>
    <property type="match status" value="1"/>
</dbReference>
<dbReference type="EMBL" id="CP019454">
    <property type="protein sequence ID" value="AUW95322.1"/>
    <property type="molecule type" value="Genomic_DNA"/>
</dbReference>
<accession>A0ABM6RVD8</accession>